<sequence length="87" mass="10027">MNEDVTSAREQLCADYFFGIQVKSGELPHMVDQQRRREKSRILAVADKAYSNDLVLIVVCGSRVFQAQPIKMRFSKPSKSDRFEIFV</sequence>
<reference evidence="2" key="1">
    <citation type="submission" date="2014-09" db="EMBL/GenBank/DDBJ databases">
        <authorList>
            <person name="Sharma Rahul"/>
            <person name="Thines Marco"/>
        </authorList>
    </citation>
    <scope>NUCLEOTIDE SEQUENCE [LARGE SCALE GENOMIC DNA]</scope>
</reference>
<name>A0A0P1AJM7_PLAHL</name>
<proteinExistence type="predicted"/>
<dbReference type="EMBL" id="CCYD01000553">
    <property type="protein sequence ID" value="CEG41189.1"/>
    <property type="molecule type" value="Genomic_DNA"/>
</dbReference>
<evidence type="ECO:0000313" key="1">
    <source>
        <dbReference type="EMBL" id="CEG41189.1"/>
    </source>
</evidence>
<dbReference type="Proteomes" id="UP000054928">
    <property type="component" value="Unassembled WGS sequence"/>
</dbReference>
<keyword evidence="2" id="KW-1185">Reference proteome</keyword>
<dbReference type="GeneID" id="36406608"/>
<protein>
    <submittedName>
        <fullName evidence="1">Uncharacterized protein</fullName>
    </submittedName>
</protein>
<organism evidence="1 2">
    <name type="scientific">Plasmopara halstedii</name>
    <name type="common">Downy mildew of sunflower</name>
    <dbReference type="NCBI Taxonomy" id="4781"/>
    <lineage>
        <taxon>Eukaryota</taxon>
        <taxon>Sar</taxon>
        <taxon>Stramenopiles</taxon>
        <taxon>Oomycota</taxon>
        <taxon>Peronosporomycetes</taxon>
        <taxon>Peronosporales</taxon>
        <taxon>Peronosporaceae</taxon>
        <taxon>Plasmopara</taxon>
    </lineage>
</organism>
<evidence type="ECO:0000313" key="2">
    <source>
        <dbReference type="Proteomes" id="UP000054928"/>
    </source>
</evidence>
<accession>A0A0P1AJM7</accession>
<dbReference type="AlphaFoldDB" id="A0A0P1AJM7"/>
<dbReference type="RefSeq" id="XP_024577558.1">
    <property type="nucleotide sequence ID" value="XM_024726931.1"/>
</dbReference>